<dbReference type="Pfam" id="PF01120">
    <property type="entry name" value="Alpha_L_fucos"/>
    <property type="match status" value="1"/>
</dbReference>
<keyword evidence="4 8" id="KW-0732">Signal</keyword>
<dbReference type="PIRSF" id="PIRSF001092">
    <property type="entry name" value="Alpha-L-fucosidase"/>
    <property type="match status" value="1"/>
</dbReference>
<feature type="site" description="May be important for catalysis" evidence="7">
    <location>
        <position position="281"/>
    </location>
</feature>
<evidence type="ECO:0000313" key="13">
    <source>
        <dbReference type="Proteomes" id="UP000323119"/>
    </source>
</evidence>
<evidence type="ECO:0000256" key="8">
    <source>
        <dbReference type="SAM" id="SignalP"/>
    </source>
</evidence>
<dbReference type="Proteomes" id="UP000323119">
    <property type="component" value="Unassembled WGS sequence"/>
</dbReference>
<evidence type="ECO:0000313" key="10">
    <source>
        <dbReference type="EMBL" id="KAA2380373.1"/>
    </source>
</evidence>
<proteinExistence type="inferred from homology"/>
<dbReference type="PRINTS" id="PR00741">
    <property type="entry name" value="GLHYDRLASE29"/>
</dbReference>
<dbReference type="InterPro" id="IPR057739">
    <property type="entry name" value="Glyco_hydro_29_N"/>
</dbReference>
<keyword evidence="5" id="KW-0378">Hydrolase</keyword>
<comment type="caution">
    <text evidence="10">The sequence shown here is derived from an EMBL/GenBank/DDBJ whole genome shotgun (WGS) entry which is preliminary data.</text>
</comment>
<evidence type="ECO:0000256" key="2">
    <source>
        <dbReference type="ARBA" id="ARBA00007951"/>
    </source>
</evidence>
<evidence type="ECO:0000256" key="4">
    <source>
        <dbReference type="ARBA" id="ARBA00022729"/>
    </source>
</evidence>
<dbReference type="GO" id="GO:0004560">
    <property type="term" value="F:alpha-L-fucosidase activity"/>
    <property type="evidence" value="ECO:0007669"/>
    <property type="project" value="InterPro"/>
</dbReference>
<evidence type="ECO:0000259" key="9">
    <source>
        <dbReference type="Pfam" id="PF01120"/>
    </source>
</evidence>
<comment type="function">
    <text evidence="1">Alpha-L-fucosidase is responsible for hydrolyzing the alpha-1,6-linked fucose joined to the reducing-end N-acetylglucosamine of the carbohydrate moieties of glycoproteins.</text>
</comment>
<sequence length="436" mass="49578">MIKKLFFTLLCTAVCRTISAQVVDPYVPAPENLRARTEFQDAKFGIFLHWGLYSLLGTGEWTMTNRNINYQEYAKLANAFYPHDFDAAEWVSAIKSSGAGYVCFTTRHHDGFSMWDTAQTDYDIVDATPYKQDIVKALSDECSRQGIKLHLYYSLIDWYRDDCPRGRTGLGTGRPGTAISYERYYDFMKRQLTELLTGYDPVGAVWFDGVWDQDQNPDFDWKLRGLYDHIHAIRPACLVGNNHHLVPFEGEDIQIFERDLPGENTAGLSGQEIGRLPLETCQTMNGMWGYKITDLDYKSSKTLIHYLVRAAGRNGNLLLNIGPQPDGKLPATAVERLREMGEWLARYGESIYGTRGGDIPPHDWGVTTRKGDKLYVHVLDLQDDALYLPLAEKVGEARCLNNGERVKFDTLRGKGIVLNLEHVPEDTDRIIELTLR</sequence>
<comment type="similarity">
    <text evidence="2">Belongs to the glycosyl hydrolase 29 family.</text>
</comment>
<evidence type="ECO:0000313" key="12">
    <source>
        <dbReference type="Proteomes" id="UP000322940"/>
    </source>
</evidence>
<evidence type="ECO:0000313" key="11">
    <source>
        <dbReference type="EMBL" id="KAA2558901.1"/>
    </source>
</evidence>
<evidence type="ECO:0000256" key="3">
    <source>
        <dbReference type="ARBA" id="ARBA00012662"/>
    </source>
</evidence>
<dbReference type="InterPro" id="IPR016286">
    <property type="entry name" value="FUC_metazoa-typ"/>
</dbReference>
<evidence type="ECO:0000256" key="6">
    <source>
        <dbReference type="ARBA" id="ARBA00023295"/>
    </source>
</evidence>
<dbReference type="Proteomes" id="UP000322940">
    <property type="component" value="Unassembled WGS sequence"/>
</dbReference>
<dbReference type="SMART" id="SM00812">
    <property type="entry name" value="Alpha_L_fucos"/>
    <property type="match status" value="1"/>
</dbReference>
<name>A0A5B3H383_9BACT</name>
<feature type="domain" description="Glycoside hydrolase family 29 N-terminal" evidence="9">
    <location>
        <begin position="20"/>
        <end position="349"/>
    </location>
</feature>
<dbReference type="PANTHER" id="PTHR10030">
    <property type="entry name" value="ALPHA-L-FUCOSIDASE"/>
    <property type="match status" value="1"/>
</dbReference>
<dbReference type="Gene3D" id="3.20.20.80">
    <property type="entry name" value="Glycosidases"/>
    <property type="match status" value="1"/>
</dbReference>
<dbReference type="InterPro" id="IPR017853">
    <property type="entry name" value="GH"/>
</dbReference>
<dbReference type="EMBL" id="VVUY01000011">
    <property type="protein sequence ID" value="KAA2558901.1"/>
    <property type="molecule type" value="Genomic_DNA"/>
</dbReference>
<gene>
    <name evidence="11" type="ORF">F2S36_12185</name>
    <name evidence="10" type="ORF">F2Y10_02700</name>
</gene>
<dbReference type="GO" id="GO:0006004">
    <property type="term" value="P:fucose metabolic process"/>
    <property type="evidence" value="ECO:0007669"/>
    <property type="project" value="InterPro"/>
</dbReference>
<accession>A0A5B3H383</accession>
<feature type="signal peptide" evidence="8">
    <location>
        <begin position="1"/>
        <end position="20"/>
    </location>
</feature>
<dbReference type="GO" id="GO:0016139">
    <property type="term" value="P:glycoside catabolic process"/>
    <property type="evidence" value="ECO:0007669"/>
    <property type="project" value="TreeGrafter"/>
</dbReference>
<dbReference type="EMBL" id="VVXH01000002">
    <property type="protein sequence ID" value="KAA2380373.1"/>
    <property type="molecule type" value="Genomic_DNA"/>
</dbReference>
<dbReference type="PANTHER" id="PTHR10030:SF37">
    <property type="entry name" value="ALPHA-L-FUCOSIDASE-RELATED"/>
    <property type="match status" value="1"/>
</dbReference>
<protein>
    <recommendedName>
        <fullName evidence="3">alpha-L-fucosidase</fullName>
        <ecNumber evidence="3">3.2.1.51</ecNumber>
    </recommendedName>
</protein>
<evidence type="ECO:0000256" key="1">
    <source>
        <dbReference type="ARBA" id="ARBA00004071"/>
    </source>
</evidence>
<evidence type="ECO:0000256" key="5">
    <source>
        <dbReference type="ARBA" id="ARBA00022801"/>
    </source>
</evidence>
<dbReference type="GO" id="GO:0005764">
    <property type="term" value="C:lysosome"/>
    <property type="evidence" value="ECO:0007669"/>
    <property type="project" value="TreeGrafter"/>
</dbReference>
<keyword evidence="6" id="KW-0326">Glycosidase</keyword>
<dbReference type="InterPro" id="IPR000933">
    <property type="entry name" value="Glyco_hydro_29"/>
</dbReference>
<feature type="chain" id="PRO_5044618522" description="alpha-L-fucosidase" evidence="8">
    <location>
        <begin position="21"/>
        <end position="436"/>
    </location>
</feature>
<dbReference type="RefSeq" id="WP_055204835.1">
    <property type="nucleotide sequence ID" value="NZ_DAWDUM010000012.1"/>
</dbReference>
<dbReference type="SUPFAM" id="SSF51445">
    <property type="entry name" value="(Trans)glycosidases"/>
    <property type="match status" value="1"/>
</dbReference>
<reference evidence="12 13" key="1">
    <citation type="journal article" date="2019" name="Nat. Med.">
        <title>A library of human gut bacterial isolates paired with longitudinal multiomics data enables mechanistic microbiome research.</title>
        <authorList>
            <person name="Poyet M."/>
            <person name="Groussin M."/>
            <person name="Gibbons S.M."/>
            <person name="Avila-Pacheco J."/>
            <person name="Jiang X."/>
            <person name="Kearney S.M."/>
            <person name="Perrotta A.R."/>
            <person name="Berdy B."/>
            <person name="Zhao S."/>
            <person name="Lieberman T.D."/>
            <person name="Swanson P.K."/>
            <person name="Smith M."/>
            <person name="Roesemann S."/>
            <person name="Alexander J.E."/>
            <person name="Rich S.A."/>
            <person name="Livny J."/>
            <person name="Vlamakis H."/>
            <person name="Clish C."/>
            <person name="Bullock K."/>
            <person name="Deik A."/>
            <person name="Scott J."/>
            <person name="Pierce K.A."/>
            <person name="Xavier R.J."/>
            <person name="Alm E.J."/>
        </authorList>
    </citation>
    <scope>NUCLEOTIDE SEQUENCE [LARGE SCALE GENOMIC DNA]</scope>
    <source>
        <strain evidence="11 13">BIOML-A204</strain>
        <strain evidence="10 12">BIOML-A266</strain>
    </source>
</reference>
<evidence type="ECO:0000256" key="7">
    <source>
        <dbReference type="PIRSR" id="PIRSR001092-1"/>
    </source>
</evidence>
<dbReference type="AlphaFoldDB" id="A0A5B3H383"/>
<organism evidence="10 12">
    <name type="scientific">Alistipes onderdonkii</name>
    <dbReference type="NCBI Taxonomy" id="328813"/>
    <lineage>
        <taxon>Bacteria</taxon>
        <taxon>Pseudomonadati</taxon>
        <taxon>Bacteroidota</taxon>
        <taxon>Bacteroidia</taxon>
        <taxon>Bacteroidales</taxon>
        <taxon>Rikenellaceae</taxon>
        <taxon>Alistipes</taxon>
    </lineage>
</organism>
<dbReference type="EC" id="3.2.1.51" evidence="3"/>